<keyword evidence="1" id="KW-0732">Signal</keyword>
<sequence length="406" mass="45461">MRFLHMSVVLHSQKALVHQNVHRSSESSLHLICIDVHGSHHNWLRIVKELWRYCRYDHALQHKDSFNEHAALLDLISKVKGVAAAENCTLKVDTKKLGKISIHVYTKDDAREPIPSVLLLLSGDDGYRNNSVSSAGGEFLFDNLFPGSFNLHPLLKEYAFSPATQAAELGSGESREIGFQATPVASSRKKLVRSQKATLRRHTDSAESFNLRGLFPDTAHAIRLVSKDGLRSSKTERASPAIICYRHVCAISIHLPEEDSSQGRVGFTRHPWSELCWSRELPPRTRSGERQQSEAGRAVSYLSKGTVTTTSRQSILRTIIESSRRPDGKGSLIESNLREHPSTNVRYYELEFKTKSPMFHRHNVAVCCAQSGKLFTLNAQSPEPTWPSVQADFSTMAGSVLNLQEK</sequence>
<dbReference type="Pfam" id="PF01789">
    <property type="entry name" value="PsbP"/>
    <property type="match status" value="1"/>
</dbReference>
<proteinExistence type="predicted"/>
<evidence type="ECO:0000313" key="3">
    <source>
        <dbReference type="EMBL" id="PKI51518.1"/>
    </source>
</evidence>
<dbReference type="PANTHER" id="PTHR23303:SF14">
    <property type="entry name" value="BOS COMPLEX SUBUNIT NOMO1-RELATED"/>
    <property type="match status" value="1"/>
</dbReference>
<accession>A0A2I0J5L2</accession>
<dbReference type="EMBL" id="PGOL01002006">
    <property type="protein sequence ID" value="PKI51518.1"/>
    <property type="molecule type" value="Genomic_DNA"/>
</dbReference>
<dbReference type="InterPro" id="IPR051417">
    <property type="entry name" value="SDr/BOS_complex"/>
</dbReference>
<evidence type="ECO:0000256" key="1">
    <source>
        <dbReference type="ARBA" id="ARBA00022729"/>
    </source>
</evidence>
<dbReference type="SUPFAM" id="SSF49478">
    <property type="entry name" value="Cna protein B-type domain"/>
    <property type="match status" value="1"/>
</dbReference>
<dbReference type="GO" id="GO:0015979">
    <property type="term" value="P:photosynthesis"/>
    <property type="evidence" value="ECO:0007669"/>
    <property type="project" value="InterPro"/>
</dbReference>
<dbReference type="AlphaFoldDB" id="A0A2I0J5L2"/>
<dbReference type="Gene3D" id="3.40.1000.10">
    <property type="entry name" value="Mog1/PsbP, alpha/beta/alpha sandwich"/>
    <property type="match status" value="1"/>
</dbReference>
<dbReference type="InterPro" id="IPR016123">
    <property type="entry name" value="Mog1/PsbP_a/b/a-sand"/>
</dbReference>
<organism evidence="3 4">
    <name type="scientific">Punica granatum</name>
    <name type="common">Pomegranate</name>
    <dbReference type="NCBI Taxonomy" id="22663"/>
    <lineage>
        <taxon>Eukaryota</taxon>
        <taxon>Viridiplantae</taxon>
        <taxon>Streptophyta</taxon>
        <taxon>Embryophyta</taxon>
        <taxon>Tracheophyta</taxon>
        <taxon>Spermatophyta</taxon>
        <taxon>Magnoliopsida</taxon>
        <taxon>eudicotyledons</taxon>
        <taxon>Gunneridae</taxon>
        <taxon>Pentapetalae</taxon>
        <taxon>rosids</taxon>
        <taxon>malvids</taxon>
        <taxon>Myrtales</taxon>
        <taxon>Lythraceae</taxon>
        <taxon>Punica</taxon>
    </lineage>
</organism>
<dbReference type="PANTHER" id="PTHR23303">
    <property type="entry name" value="CARBOXYPEPTIDASE REGULATORY REGION-CONTAINING"/>
    <property type="match status" value="1"/>
</dbReference>
<dbReference type="STRING" id="22663.A0A2I0J5L2"/>
<dbReference type="Proteomes" id="UP000233551">
    <property type="component" value="Unassembled WGS sequence"/>
</dbReference>
<dbReference type="InterPro" id="IPR002683">
    <property type="entry name" value="PsbP_C"/>
</dbReference>
<protein>
    <recommendedName>
        <fullName evidence="2">PsbP C-terminal domain-containing protein</fullName>
    </recommendedName>
</protein>
<evidence type="ECO:0000259" key="2">
    <source>
        <dbReference type="Pfam" id="PF01789"/>
    </source>
</evidence>
<dbReference type="GO" id="GO:0009654">
    <property type="term" value="C:photosystem II oxygen evolving complex"/>
    <property type="evidence" value="ECO:0007669"/>
    <property type="project" value="InterPro"/>
</dbReference>
<feature type="domain" description="PsbP C-terminal" evidence="2">
    <location>
        <begin position="325"/>
        <end position="399"/>
    </location>
</feature>
<name>A0A2I0J5L2_PUNGR</name>
<dbReference type="GO" id="GO:0019898">
    <property type="term" value="C:extrinsic component of membrane"/>
    <property type="evidence" value="ECO:0007669"/>
    <property type="project" value="InterPro"/>
</dbReference>
<keyword evidence="4" id="KW-1185">Reference proteome</keyword>
<reference evidence="3 4" key="1">
    <citation type="submission" date="2017-11" db="EMBL/GenBank/DDBJ databases">
        <title>De-novo sequencing of pomegranate (Punica granatum L.) genome.</title>
        <authorList>
            <person name="Akparov Z."/>
            <person name="Amiraslanov A."/>
            <person name="Hajiyeva S."/>
            <person name="Abbasov M."/>
            <person name="Kaur K."/>
            <person name="Hamwieh A."/>
            <person name="Solovyev V."/>
            <person name="Salamov A."/>
            <person name="Braich B."/>
            <person name="Kosarev P."/>
            <person name="Mahmoud A."/>
            <person name="Hajiyev E."/>
            <person name="Babayeva S."/>
            <person name="Izzatullayeva V."/>
            <person name="Mammadov A."/>
            <person name="Mammadov A."/>
            <person name="Sharifova S."/>
            <person name="Ojaghi J."/>
            <person name="Eynullazada K."/>
            <person name="Bayramov B."/>
            <person name="Abdulazimova A."/>
            <person name="Shahmuradov I."/>
        </authorList>
    </citation>
    <scope>NUCLEOTIDE SEQUENCE [LARGE SCALE GENOMIC DNA]</scope>
    <source>
        <strain evidence="4">cv. AG2017</strain>
        <tissue evidence="3">Leaf</tissue>
    </source>
</reference>
<comment type="caution">
    <text evidence="3">The sequence shown here is derived from an EMBL/GenBank/DDBJ whole genome shotgun (WGS) entry which is preliminary data.</text>
</comment>
<dbReference type="GO" id="GO:0005509">
    <property type="term" value="F:calcium ion binding"/>
    <property type="evidence" value="ECO:0007669"/>
    <property type="project" value="InterPro"/>
</dbReference>
<gene>
    <name evidence="3" type="ORF">CRG98_028078</name>
</gene>
<dbReference type="SUPFAM" id="SSF55724">
    <property type="entry name" value="Mog1p/PsbP-like"/>
    <property type="match status" value="1"/>
</dbReference>
<evidence type="ECO:0000313" key="4">
    <source>
        <dbReference type="Proteomes" id="UP000233551"/>
    </source>
</evidence>
<dbReference type="GO" id="GO:0005789">
    <property type="term" value="C:endoplasmic reticulum membrane"/>
    <property type="evidence" value="ECO:0007669"/>
    <property type="project" value="TreeGrafter"/>
</dbReference>